<evidence type="ECO:0000259" key="2">
    <source>
        <dbReference type="Pfam" id="PF07811"/>
    </source>
</evidence>
<keyword evidence="1" id="KW-0812">Transmembrane</keyword>
<keyword evidence="1" id="KW-1133">Transmembrane helix</keyword>
<accession>A0A857DHK4</accession>
<protein>
    <submittedName>
        <fullName evidence="3">Pilus assembly protein</fullName>
    </submittedName>
</protein>
<evidence type="ECO:0000256" key="1">
    <source>
        <dbReference type="SAM" id="Phobius"/>
    </source>
</evidence>
<dbReference type="RefSeq" id="WP_019226768.1">
    <property type="nucleotide sequence ID" value="NZ_CP046996.1"/>
</dbReference>
<proteinExistence type="predicted"/>
<dbReference type="Proteomes" id="UP000430508">
    <property type="component" value="Chromosome"/>
</dbReference>
<sequence length="131" mass="13959">MLKKLIKSSNGQSLVEFALVLPIFLLLVFGVVEFGRLGYSYVTLNNAVRSGARTASLSGLDSAIQASVADSAPLLDRNLLTIQITPIESSRHSGSNVTVSASYPVSLTTPVLNHILPDPVVIHASLSMRIE</sequence>
<evidence type="ECO:0000313" key="3">
    <source>
        <dbReference type="EMBL" id="QHA00263.1"/>
    </source>
</evidence>
<keyword evidence="1" id="KW-0472">Membrane</keyword>
<gene>
    <name evidence="3" type="ORF">GQ588_06245</name>
</gene>
<reference evidence="3 4" key="1">
    <citation type="submission" date="2019-12" db="EMBL/GenBank/DDBJ databases">
        <title>Sequence classification of anaerobic respiratory reductive dehalogenases: First we see many, then we see few.</title>
        <authorList>
            <person name="Molenda O."/>
            <person name="Puentes Jacome L.A."/>
            <person name="Cao X."/>
            <person name="Nesbo C.L."/>
            <person name="Tang S."/>
            <person name="Morson N."/>
            <person name="Patron J."/>
            <person name="Lomheim L."/>
            <person name="Wishart D.S."/>
            <person name="Edwards E.A."/>
        </authorList>
    </citation>
    <scope>NUCLEOTIDE SEQUENCE [LARGE SCALE GENOMIC DNA]</scope>
    <source>
        <strain evidence="3 4">12DCA</strain>
    </source>
</reference>
<organism evidence="3 4">
    <name type="scientific">Dehalobacter restrictus</name>
    <dbReference type="NCBI Taxonomy" id="55583"/>
    <lineage>
        <taxon>Bacteria</taxon>
        <taxon>Bacillati</taxon>
        <taxon>Bacillota</taxon>
        <taxon>Clostridia</taxon>
        <taxon>Eubacteriales</taxon>
        <taxon>Desulfitobacteriaceae</taxon>
        <taxon>Dehalobacter</taxon>
    </lineage>
</organism>
<dbReference type="Pfam" id="PF07811">
    <property type="entry name" value="TadE"/>
    <property type="match status" value="1"/>
</dbReference>
<feature type="transmembrane region" description="Helical" evidence="1">
    <location>
        <begin position="12"/>
        <end position="32"/>
    </location>
</feature>
<name>A0A857DHK4_9FIRM</name>
<feature type="domain" description="TadE-like" evidence="2">
    <location>
        <begin position="11"/>
        <end position="53"/>
    </location>
</feature>
<evidence type="ECO:0000313" key="4">
    <source>
        <dbReference type="Proteomes" id="UP000430508"/>
    </source>
</evidence>
<dbReference type="InterPro" id="IPR012495">
    <property type="entry name" value="TadE-like_dom"/>
</dbReference>
<dbReference type="EMBL" id="CP046996">
    <property type="protein sequence ID" value="QHA00263.1"/>
    <property type="molecule type" value="Genomic_DNA"/>
</dbReference>
<dbReference type="AlphaFoldDB" id="A0A857DHK4"/>